<dbReference type="AlphaFoldDB" id="A0A9X0AXS1"/>
<sequence length="100" mass="11757">MGFWESVRRRTLLKFSWIFALAYSTLNKDRRTLPVLGMIILFQILINYALATFEWHMINRLRKGDSGKGQLPPQYPSLIPYLGNPLSFIWDNANFIRHVT</sequence>
<keyword evidence="1" id="KW-0472">Membrane</keyword>
<gene>
    <name evidence="2" type="ORF">OCU04_000957</name>
</gene>
<dbReference type="OrthoDB" id="10570369at2759"/>
<feature type="transmembrane region" description="Helical" evidence="1">
    <location>
        <begin position="33"/>
        <end position="53"/>
    </location>
</feature>
<protein>
    <submittedName>
        <fullName evidence="2">Uncharacterized protein</fullName>
    </submittedName>
</protein>
<evidence type="ECO:0000313" key="2">
    <source>
        <dbReference type="EMBL" id="KAJ8070584.1"/>
    </source>
</evidence>
<evidence type="ECO:0000313" key="3">
    <source>
        <dbReference type="Proteomes" id="UP001152300"/>
    </source>
</evidence>
<accession>A0A9X0AXS1</accession>
<reference evidence="2" key="1">
    <citation type="submission" date="2022-11" db="EMBL/GenBank/DDBJ databases">
        <title>Genome Resource of Sclerotinia nivalis Strain SnTB1, a Plant Pathogen Isolated from American Ginseng.</title>
        <authorList>
            <person name="Fan S."/>
        </authorList>
    </citation>
    <scope>NUCLEOTIDE SEQUENCE</scope>
    <source>
        <strain evidence="2">SnTB1</strain>
    </source>
</reference>
<keyword evidence="1" id="KW-0812">Transmembrane</keyword>
<dbReference type="Proteomes" id="UP001152300">
    <property type="component" value="Unassembled WGS sequence"/>
</dbReference>
<proteinExistence type="predicted"/>
<evidence type="ECO:0000256" key="1">
    <source>
        <dbReference type="SAM" id="Phobius"/>
    </source>
</evidence>
<name>A0A9X0AXS1_9HELO</name>
<keyword evidence="3" id="KW-1185">Reference proteome</keyword>
<dbReference type="EMBL" id="JAPEIS010000001">
    <property type="protein sequence ID" value="KAJ8070584.1"/>
    <property type="molecule type" value="Genomic_DNA"/>
</dbReference>
<comment type="caution">
    <text evidence="2">The sequence shown here is derived from an EMBL/GenBank/DDBJ whole genome shotgun (WGS) entry which is preliminary data.</text>
</comment>
<keyword evidence="1" id="KW-1133">Transmembrane helix</keyword>
<organism evidence="2 3">
    <name type="scientific">Sclerotinia nivalis</name>
    <dbReference type="NCBI Taxonomy" id="352851"/>
    <lineage>
        <taxon>Eukaryota</taxon>
        <taxon>Fungi</taxon>
        <taxon>Dikarya</taxon>
        <taxon>Ascomycota</taxon>
        <taxon>Pezizomycotina</taxon>
        <taxon>Leotiomycetes</taxon>
        <taxon>Helotiales</taxon>
        <taxon>Sclerotiniaceae</taxon>
        <taxon>Sclerotinia</taxon>
    </lineage>
</organism>